<dbReference type="RefSeq" id="WP_116573977.1">
    <property type="nucleotide sequence ID" value="NZ_QDGZ01000010.1"/>
</dbReference>
<evidence type="ECO:0000313" key="3">
    <source>
        <dbReference type="Proteomes" id="UP000246018"/>
    </source>
</evidence>
<keyword evidence="1" id="KW-1133">Transmembrane helix</keyword>
<organism evidence="2 3">
    <name type="scientific">Nocardioides gansuensis</name>
    <dbReference type="NCBI Taxonomy" id="2138300"/>
    <lineage>
        <taxon>Bacteria</taxon>
        <taxon>Bacillati</taxon>
        <taxon>Actinomycetota</taxon>
        <taxon>Actinomycetes</taxon>
        <taxon>Propionibacteriales</taxon>
        <taxon>Nocardioidaceae</taxon>
        <taxon>Nocardioides</taxon>
    </lineage>
</organism>
<keyword evidence="1" id="KW-0812">Transmembrane</keyword>
<comment type="caution">
    <text evidence="2">The sequence shown here is derived from an EMBL/GenBank/DDBJ whole genome shotgun (WGS) entry which is preliminary data.</text>
</comment>
<sequence length="168" mass="16836">MQEQTTDGATHGKRRISRKKRVVALTVLLVGIAGAAFAYWTATGTGSGSADTGTTAGITVHQTSTVTNLAPGSGTQPLSGKFTNTNDGPVYVTAVAAEVTEVNDALGDPVDGCSAADYTIAGTGVVGAEVPVGANVGSWGNLTIAFNNTAANQDACKNAQLVISYTAS</sequence>
<dbReference type="Proteomes" id="UP000246018">
    <property type="component" value="Unassembled WGS sequence"/>
</dbReference>
<proteinExistence type="predicted"/>
<name>A0A2T8F5R1_9ACTN</name>
<keyword evidence="1" id="KW-0472">Membrane</keyword>
<dbReference type="OrthoDB" id="4927814at2"/>
<protein>
    <submittedName>
        <fullName evidence="2">Uncharacterized protein</fullName>
    </submittedName>
</protein>
<keyword evidence="3" id="KW-1185">Reference proteome</keyword>
<dbReference type="EMBL" id="QDGZ01000010">
    <property type="protein sequence ID" value="PVG81051.1"/>
    <property type="molecule type" value="Genomic_DNA"/>
</dbReference>
<evidence type="ECO:0000313" key="2">
    <source>
        <dbReference type="EMBL" id="PVG81051.1"/>
    </source>
</evidence>
<accession>A0A2T8F5R1</accession>
<dbReference type="AlphaFoldDB" id="A0A2T8F5R1"/>
<evidence type="ECO:0000256" key="1">
    <source>
        <dbReference type="SAM" id="Phobius"/>
    </source>
</evidence>
<reference evidence="2 3" key="1">
    <citation type="submission" date="2018-04" db="EMBL/GenBank/DDBJ databases">
        <title>Genome of Nocardioides gansuensis WSJ-1.</title>
        <authorList>
            <person name="Wu S."/>
            <person name="Wang G."/>
        </authorList>
    </citation>
    <scope>NUCLEOTIDE SEQUENCE [LARGE SCALE GENOMIC DNA]</scope>
    <source>
        <strain evidence="2 3">WSJ-1</strain>
    </source>
</reference>
<gene>
    <name evidence="2" type="ORF">DDE18_19720</name>
</gene>
<feature type="transmembrane region" description="Helical" evidence="1">
    <location>
        <begin position="22"/>
        <end position="42"/>
    </location>
</feature>